<reference evidence="2" key="5">
    <citation type="journal article" date="2021" name="G3 (Bethesda)">
        <title>Aegilops tauschii genome assembly Aet v5.0 features greater sequence contiguity and improved annotation.</title>
        <authorList>
            <person name="Wang L."/>
            <person name="Zhu T."/>
            <person name="Rodriguez J.C."/>
            <person name="Deal K.R."/>
            <person name="Dubcovsky J."/>
            <person name="McGuire P.E."/>
            <person name="Lux T."/>
            <person name="Spannagl M."/>
            <person name="Mayer K.F.X."/>
            <person name="Baldrich P."/>
            <person name="Meyers B.C."/>
            <person name="Huo N."/>
            <person name="Gu Y.Q."/>
            <person name="Zhou H."/>
            <person name="Devos K.M."/>
            <person name="Bennetzen J.L."/>
            <person name="Unver T."/>
            <person name="Budak H."/>
            <person name="Gulick P.J."/>
            <person name="Galiba G."/>
            <person name="Kalapos B."/>
            <person name="Nelson D.R."/>
            <person name="Li P."/>
            <person name="You F.M."/>
            <person name="Luo M.C."/>
            <person name="Dvorak J."/>
        </authorList>
    </citation>
    <scope>NUCLEOTIDE SEQUENCE [LARGE SCALE GENOMIC DNA]</scope>
    <source>
        <strain evidence="2">cv. AL8/78</strain>
    </source>
</reference>
<dbReference type="Gramene" id="AET3Gv20299700.2">
    <property type="protein sequence ID" value="AET3Gv20299700.2"/>
    <property type="gene ID" value="AET3Gv20299700"/>
</dbReference>
<evidence type="ECO:0000313" key="2">
    <source>
        <dbReference type="EnsemblPlants" id="AET3Gv20299700.2"/>
    </source>
</evidence>
<evidence type="ECO:0000313" key="3">
    <source>
        <dbReference type="Proteomes" id="UP000015105"/>
    </source>
</evidence>
<accession>A0A453ECX5</accession>
<dbReference type="AlphaFoldDB" id="A0A453ECX5"/>
<feature type="region of interest" description="Disordered" evidence="1">
    <location>
        <begin position="165"/>
        <end position="196"/>
    </location>
</feature>
<dbReference type="EnsemblPlants" id="AET3Gv20299700.2">
    <property type="protein sequence ID" value="AET3Gv20299700.2"/>
    <property type="gene ID" value="AET3Gv20299700"/>
</dbReference>
<sequence length="362" mass="38905">MWAASCNKVVCSREQSVQRKKLTLGHGQEANLQLVAEAMMPQRHLQLCSRSYYDHCRWRPSTGDPSTWKVAATQRLCTARACGWKLDGVALTAGRHGSVVRQVAIGSSQPPHTLPWLVEDAGKHGMSSPLDLALCREDDGPGLDPPANSRLRVMVGTGWRLTGSGCGGAAGEGARRRSRILPGSSKEDGRRHEARLDPWVPGSARFEGARIRRDGGVEGAPSRRWSLGSTGSVGGGGVTGAAARGGREAARREVAPRGSGAARRCGRGLARRREEESGVAQEGGSPAPRDGGRRSGEGRRRQLRRWAGYAPRRRRWVGRWGVARGGRWWWAASPDKVGQVGARRIGGRCGTSLGGRWLAGVV</sequence>
<feature type="compositionally biased region" description="Basic and acidic residues" evidence="1">
    <location>
        <begin position="245"/>
        <end position="255"/>
    </location>
</feature>
<keyword evidence="3" id="KW-1185">Reference proteome</keyword>
<feature type="compositionally biased region" description="Basic and acidic residues" evidence="1">
    <location>
        <begin position="290"/>
        <end position="300"/>
    </location>
</feature>
<proteinExistence type="predicted"/>
<feature type="compositionally biased region" description="Basic and acidic residues" evidence="1">
    <location>
        <begin position="185"/>
        <end position="196"/>
    </location>
</feature>
<reference evidence="3" key="1">
    <citation type="journal article" date="2014" name="Science">
        <title>Ancient hybridizations among the ancestral genomes of bread wheat.</title>
        <authorList>
            <consortium name="International Wheat Genome Sequencing Consortium,"/>
            <person name="Marcussen T."/>
            <person name="Sandve S.R."/>
            <person name="Heier L."/>
            <person name="Spannagl M."/>
            <person name="Pfeifer M."/>
            <person name="Jakobsen K.S."/>
            <person name="Wulff B.B."/>
            <person name="Steuernagel B."/>
            <person name="Mayer K.F."/>
            <person name="Olsen O.A."/>
        </authorList>
    </citation>
    <scope>NUCLEOTIDE SEQUENCE [LARGE SCALE GENOMIC DNA]</scope>
    <source>
        <strain evidence="3">cv. AL8/78</strain>
    </source>
</reference>
<reference evidence="2" key="3">
    <citation type="journal article" date="2017" name="Nature">
        <title>Genome sequence of the progenitor of the wheat D genome Aegilops tauschii.</title>
        <authorList>
            <person name="Luo M.C."/>
            <person name="Gu Y.Q."/>
            <person name="Puiu D."/>
            <person name="Wang H."/>
            <person name="Twardziok S.O."/>
            <person name="Deal K.R."/>
            <person name="Huo N."/>
            <person name="Zhu T."/>
            <person name="Wang L."/>
            <person name="Wang Y."/>
            <person name="McGuire P.E."/>
            <person name="Liu S."/>
            <person name="Long H."/>
            <person name="Ramasamy R.K."/>
            <person name="Rodriguez J.C."/>
            <person name="Van S.L."/>
            <person name="Yuan L."/>
            <person name="Wang Z."/>
            <person name="Xia Z."/>
            <person name="Xiao L."/>
            <person name="Anderson O.D."/>
            <person name="Ouyang S."/>
            <person name="Liang Y."/>
            <person name="Zimin A.V."/>
            <person name="Pertea G."/>
            <person name="Qi P."/>
            <person name="Bennetzen J.L."/>
            <person name="Dai X."/>
            <person name="Dawson M.W."/>
            <person name="Muller H.G."/>
            <person name="Kugler K."/>
            <person name="Rivarola-Duarte L."/>
            <person name="Spannagl M."/>
            <person name="Mayer K.F.X."/>
            <person name="Lu F.H."/>
            <person name="Bevan M.W."/>
            <person name="Leroy P."/>
            <person name="Li P."/>
            <person name="You F.M."/>
            <person name="Sun Q."/>
            <person name="Liu Z."/>
            <person name="Lyons E."/>
            <person name="Wicker T."/>
            <person name="Salzberg S.L."/>
            <person name="Devos K.M."/>
            <person name="Dvorak J."/>
        </authorList>
    </citation>
    <scope>NUCLEOTIDE SEQUENCE [LARGE SCALE GENOMIC DNA]</scope>
    <source>
        <strain evidence="2">cv. AL8/78</strain>
    </source>
</reference>
<organism evidence="2 3">
    <name type="scientific">Aegilops tauschii subsp. strangulata</name>
    <name type="common">Goatgrass</name>
    <dbReference type="NCBI Taxonomy" id="200361"/>
    <lineage>
        <taxon>Eukaryota</taxon>
        <taxon>Viridiplantae</taxon>
        <taxon>Streptophyta</taxon>
        <taxon>Embryophyta</taxon>
        <taxon>Tracheophyta</taxon>
        <taxon>Spermatophyta</taxon>
        <taxon>Magnoliopsida</taxon>
        <taxon>Liliopsida</taxon>
        <taxon>Poales</taxon>
        <taxon>Poaceae</taxon>
        <taxon>BOP clade</taxon>
        <taxon>Pooideae</taxon>
        <taxon>Triticodae</taxon>
        <taxon>Triticeae</taxon>
        <taxon>Triticinae</taxon>
        <taxon>Aegilops</taxon>
    </lineage>
</organism>
<dbReference type="Proteomes" id="UP000015105">
    <property type="component" value="Chromosome 3D"/>
</dbReference>
<name>A0A453ECX5_AEGTS</name>
<evidence type="ECO:0000256" key="1">
    <source>
        <dbReference type="SAM" id="MobiDB-lite"/>
    </source>
</evidence>
<feature type="region of interest" description="Disordered" evidence="1">
    <location>
        <begin position="210"/>
        <end position="301"/>
    </location>
</feature>
<protein>
    <submittedName>
        <fullName evidence="2">Uncharacterized protein</fullName>
    </submittedName>
</protein>
<reference evidence="2" key="4">
    <citation type="submission" date="2019-03" db="UniProtKB">
        <authorList>
            <consortium name="EnsemblPlants"/>
        </authorList>
    </citation>
    <scope>IDENTIFICATION</scope>
</reference>
<reference evidence="3" key="2">
    <citation type="journal article" date="2017" name="Nat. Plants">
        <title>The Aegilops tauschii genome reveals multiple impacts of transposons.</title>
        <authorList>
            <person name="Zhao G."/>
            <person name="Zou C."/>
            <person name="Li K."/>
            <person name="Wang K."/>
            <person name="Li T."/>
            <person name="Gao L."/>
            <person name="Zhang X."/>
            <person name="Wang H."/>
            <person name="Yang Z."/>
            <person name="Liu X."/>
            <person name="Jiang W."/>
            <person name="Mao L."/>
            <person name="Kong X."/>
            <person name="Jiao Y."/>
            <person name="Jia J."/>
        </authorList>
    </citation>
    <scope>NUCLEOTIDE SEQUENCE [LARGE SCALE GENOMIC DNA]</scope>
    <source>
        <strain evidence="3">cv. AL8/78</strain>
    </source>
</reference>